<feature type="compositionally biased region" description="Low complexity" evidence="1">
    <location>
        <begin position="61"/>
        <end position="79"/>
    </location>
</feature>
<organism evidence="2 3">
    <name type="scientific">Prorocentrum cordatum</name>
    <dbReference type="NCBI Taxonomy" id="2364126"/>
    <lineage>
        <taxon>Eukaryota</taxon>
        <taxon>Sar</taxon>
        <taxon>Alveolata</taxon>
        <taxon>Dinophyceae</taxon>
        <taxon>Prorocentrales</taxon>
        <taxon>Prorocentraceae</taxon>
        <taxon>Prorocentrum</taxon>
    </lineage>
</organism>
<evidence type="ECO:0000313" key="2">
    <source>
        <dbReference type="EMBL" id="CAK0841694.1"/>
    </source>
</evidence>
<keyword evidence="3" id="KW-1185">Reference proteome</keyword>
<dbReference type="Proteomes" id="UP001189429">
    <property type="component" value="Unassembled WGS sequence"/>
</dbReference>
<dbReference type="EMBL" id="CAUYUJ010014475">
    <property type="protein sequence ID" value="CAK0841694.1"/>
    <property type="molecule type" value="Genomic_DNA"/>
</dbReference>
<comment type="caution">
    <text evidence="2">The sequence shown here is derived from an EMBL/GenBank/DDBJ whole genome shotgun (WGS) entry which is preliminary data.</text>
</comment>
<evidence type="ECO:0000256" key="1">
    <source>
        <dbReference type="SAM" id="MobiDB-lite"/>
    </source>
</evidence>
<accession>A0ABN9T979</accession>
<gene>
    <name evidence="2" type="ORF">PCOR1329_LOCUS36836</name>
</gene>
<evidence type="ECO:0008006" key="4">
    <source>
        <dbReference type="Google" id="ProtNLM"/>
    </source>
</evidence>
<sequence length="301" mass="32563">SGGGPASTAAAQGGGRILEVAASYLRNDMAAGRTQEESRSGPWCSGSPRERSWSGSRRTRALGAPAREAAGDAPAGVQRRGQRRGARRLLRPGLAGSVRTPPRASGQKHHRDINFPGPAAQVTMQVALTPLVANNGPLAYVPGSHRMLTPGFEVIANPPLGSVVAYDSFVEHRGIENHGPRDRYAAYLEFETRGVFSGYTPWHFGPRSMEHTVAFRRCVDLMGQPCPPTALGIAPTWPFLLGEGHRGASRAPLRAKLGARSRRVHGEWTSERWRGERWSLRPPGGAHRLRRHSRSMAADGT</sequence>
<dbReference type="Gene3D" id="2.60.120.620">
    <property type="entry name" value="q2cbj1_9rhob like domain"/>
    <property type="match status" value="1"/>
</dbReference>
<name>A0ABN9T979_9DINO</name>
<reference evidence="2" key="1">
    <citation type="submission" date="2023-10" db="EMBL/GenBank/DDBJ databases">
        <authorList>
            <person name="Chen Y."/>
            <person name="Shah S."/>
            <person name="Dougan E. K."/>
            <person name="Thang M."/>
            <person name="Chan C."/>
        </authorList>
    </citation>
    <scope>NUCLEOTIDE SEQUENCE [LARGE SCALE GENOMIC DNA]</scope>
</reference>
<evidence type="ECO:0000313" key="3">
    <source>
        <dbReference type="Proteomes" id="UP001189429"/>
    </source>
</evidence>
<dbReference type="SUPFAM" id="SSF51197">
    <property type="entry name" value="Clavaminate synthase-like"/>
    <property type="match status" value="1"/>
</dbReference>
<dbReference type="Pfam" id="PF05721">
    <property type="entry name" value="PhyH"/>
    <property type="match status" value="1"/>
</dbReference>
<feature type="compositionally biased region" description="Basic residues" evidence="1">
    <location>
        <begin position="80"/>
        <end position="90"/>
    </location>
</feature>
<protein>
    <recommendedName>
        <fullName evidence="4">Phytanoyl-CoA dioxygenase family protein</fullName>
    </recommendedName>
</protein>
<feature type="region of interest" description="Disordered" evidence="1">
    <location>
        <begin position="31"/>
        <end position="110"/>
    </location>
</feature>
<feature type="non-terminal residue" evidence="2">
    <location>
        <position position="1"/>
    </location>
</feature>
<dbReference type="InterPro" id="IPR008775">
    <property type="entry name" value="Phytyl_CoA_dOase-like"/>
</dbReference>
<proteinExistence type="predicted"/>